<evidence type="ECO:0000256" key="1">
    <source>
        <dbReference type="SAM" id="MobiDB-lite"/>
    </source>
</evidence>
<evidence type="ECO:0000313" key="3">
    <source>
        <dbReference type="Proteomes" id="UP001056201"/>
    </source>
</evidence>
<dbReference type="PANTHER" id="PTHR37936:SF3">
    <property type="entry name" value="TRANSPOSASE INSC FOR INSERTION ELEMENT IS2A-RELATED"/>
    <property type="match status" value="1"/>
</dbReference>
<keyword evidence="3" id="KW-1185">Reference proteome</keyword>
<dbReference type="NCBIfam" id="NF047595">
    <property type="entry name" value="IS66_ISRel24_TnpA"/>
    <property type="match status" value="1"/>
</dbReference>
<dbReference type="RefSeq" id="WP_250196573.1">
    <property type="nucleotide sequence ID" value="NZ_CP097635.1"/>
</dbReference>
<gene>
    <name evidence="2" type="ORF">MW290_03505</name>
</gene>
<reference evidence="2" key="1">
    <citation type="submission" date="2022-05" db="EMBL/GenBank/DDBJ databases">
        <title>An RpoN-dependent PEP-CTERM gene is involved in floc formation of an Aquincola tertiaricarbonis strain.</title>
        <authorList>
            <person name="Qiu D."/>
            <person name="Xia M."/>
        </authorList>
    </citation>
    <scope>NUCLEOTIDE SEQUENCE</scope>
    <source>
        <strain evidence="2">RN12</strain>
    </source>
</reference>
<proteinExistence type="predicted"/>
<dbReference type="SUPFAM" id="SSF46689">
    <property type="entry name" value="Homeodomain-like"/>
    <property type="match status" value="1"/>
</dbReference>
<dbReference type="Proteomes" id="UP001056201">
    <property type="component" value="Chromosome 1"/>
</dbReference>
<sequence>MVHTMKSEQDASRRQRRQHERGFKEELVRQSLQPGASVSAIALDNGVNANMLFKWRREHLRAASPRTAATVLLPVEVAPADAALAMPSATMPVLPTAPARPSPRGGVIELEVAGVQLRLRGPVDEASLCSVLRALRQTP</sequence>
<feature type="region of interest" description="Disordered" evidence="1">
    <location>
        <begin position="1"/>
        <end position="29"/>
    </location>
</feature>
<dbReference type="InterPro" id="IPR009057">
    <property type="entry name" value="Homeodomain-like_sf"/>
</dbReference>
<evidence type="ECO:0000313" key="2">
    <source>
        <dbReference type="EMBL" id="URI08351.1"/>
    </source>
</evidence>
<dbReference type="InterPro" id="IPR002514">
    <property type="entry name" value="Transposase_8"/>
</dbReference>
<dbReference type="EMBL" id="CP097635">
    <property type="protein sequence ID" value="URI08351.1"/>
    <property type="molecule type" value="Genomic_DNA"/>
</dbReference>
<protein>
    <submittedName>
        <fullName evidence="2">Transposase</fullName>
    </submittedName>
</protein>
<dbReference type="Pfam" id="PF01527">
    <property type="entry name" value="HTH_Tnp_1"/>
    <property type="match status" value="1"/>
</dbReference>
<dbReference type="PANTHER" id="PTHR37936">
    <property type="entry name" value="TRANSPOSASE INSC FOR INSERTION ELEMENT IS2A-RELATED"/>
    <property type="match status" value="1"/>
</dbReference>
<name>A0ABY4S8N3_AQUTE</name>
<feature type="compositionally biased region" description="Basic and acidic residues" evidence="1">
    <location>
        <begin position="1"/>
        <end position="13"/>
    </location>
</feature>
<organism evidence="2 3">
    <name type="scientific">Aquincola tertiaricarbonis</name>
    <dbReference type="NCBI Taxonomy" id="391953"/>
    <lineage>
        <taxon>Bacteria</taxon>
        <taxon>Pseudomonadati</taxon>
        <taxon>Pseudomonadota</taxon>
        <taxon>Betaproteobacteria</taxon>
        <taxon>Burkholderiales</taxon>
        <taxon>Sphaerotilaceae</taxon>
        <taxon>Aquincola</taxon>
    </lineage>
</organism>
<accession>A0ABY4S8N3</accession>